<dbReference type="OrthoDB" id="10293823at2759"/>
<name>W6PPW8_PENRF</name>
<dbReference type="EMBL" id="HG792015">
    <property type="protein sequence ID" value="CDM26223.1"/>
    <property type="molecule type" value="Genomic_DNA"/>
</dbReference>
<dbReference type="AlphaFoldDB" id="W6PPW8"/>
<reference evidence="1" key="1">
    <citation type="journal article" date="2014" name="Nat. Commun.">
        <title>Multiple recent horizontal transfers of a large genomic region in cheese making fungi.</title>
        <authorList>
            <person name="Cheeseman K."/>
            <person name="Ropars J."/>
            <person name="Renault P."/>
            <person name="Dupont J."/>
            <person name="Gouzy J."/>
            <person name="Branca A."/>
            <person name="Abraham A.L."/>
            <person name="Ceppi M."/>
            <person name="Conseiller E."/>
            <person name="Debuchy R."/>
            <person name="Malagnac F."/>
            <person name="Goarin A."/>
            <person name="Silar P."/>
            <person name="Lacoste S."/>
            <person name="Sallet E."/>
            <person name="Bensimon A."/>
            <person name="Giraud T."/>
            <person name="Brygoo Y."/>
        </authorList>
    </citation>
    <scope>NUCLEOTIDE SEQUENCE [LARGE SCALE GENOMIC DNA]</scope>
    <source>
        <strain evidence="1">FM164</strain>
    </source>
</reference>
<evidence type="ECO:0000313" key="1">
    <source>
        <dbReference type="EMBL" id="CDM26223.1"/>
    </source>
</evidence>
<dbReference type="Proteomes" id="UP000030686">
    <property type="component" value="Unassembled WGS sequence"/>
</dbReference>
<gene>
    <name evidence="1" type="ORF">PROQFM164_S01g000032</name>
</gene>
<keyword evidence="2" id="KW-1185">Reference proteome</keyword>
<sequence>MTINEIFVAHMRISVNPRVIWAARPPGEALASQNGMQNKLSEPPSLDSLQTTSVVDSFNLERAGRRGRFLGMAKLPFPAIGQALRRDTFGECLGLANPVGNTKRSAVATPRYVSSVRATCLYPLGSKEKTKSMAWMPSLLIL</sequence>
<accession>W6PPW8</accession>
<organism evidence="1 2">
    <name type="scientific">Penicillium roqueforti (strain FM164)</name>
    <dbReference type="NCBI Taxonomy" id="1365484"/>
    <lineage>
        <taxon>Eukaryota</taxon>
        <taxon>Fungi</taxon>
        <taxon>Dikarya</taxon>
        <taxon>Ascomycota</taxon>
        <taxon>Pezizomycotina</taxon>
        <taxon>Eurotiomycetes</taxon>
        <taxon>Eurotiomycetidae</taxon>
        <taxon>Eurotiales</taxon>
        <taxon>Aspergillaceae</taxon>
        <taxon>Penicillium</taxon>
    </lineage>
</organism>
<protein>
    <submittedName>
        <fullName evidence="1">Genomic scaffold, ProqFM164S01</fullName>
    </submittedName>
</protein>
<proteinExistence type="predicted"/>
<evidence type="ECO:0000313" key="2">
    <source>
        <dbReference type="Proteomes" id="UP000030686"/>
    </source>
</evidence>